<evidence type="ECO:0000259" key="12">
    <source>
        <dbReference type="PROSITE" id="PS50944"/>
    </source>
</evidence>
<evidence type="ECO:0000256" key="2">
    <source>
        <dbReference type="ARBA" id="ARBA00007871"/>
    </source>
</evidence>
<sequence length="245" mass="27254">MQAADIFMSDSRLVRENAVTQDYLKTIWSAEENGQAGIAVRLLASRVGVAVSTASEKVKRLVTEGLAFHEPYGKVTLTEQGRRRALEVVRRHRLLETYLHDALGFEWDEVHEEAEILEHAISDRLLNRIDERLGHPVRDPHGDPIPSADGSVELLAMVPLVEVIPGDRVCIARFSDSDAVCLRSIENKGLGLDDQVEVRQRGVNGELVLSVYPYKTRSGAEKKERRLELSAQEAALISVVGMLPQ</sequence>
<dbReference type="SMART" id="SM00899">
    <property type="entry name" value="FeoA"/>
    <property type="match status" value="1"/>
</dbReference>
<protein>
    <recommendedName>
        <fullName evidence="11">Manganese transport regulator</fullName>
    </recommendedName>
</protein>
<proteinExistence type="inferred from homology"/>
<dbReference type="InterPro" id="IPR050536">
    <property type="entry name" value="DtxR_MntR_Metal-Reg"/>
</dbReference>
<keyword evidence="5" id="KW-0678">Repressor</keyword>
<keyword evidence="7" id="KW-0238">DNA-binding</keyword>
<dbReference type="InterPro" id="IPR007167">
    <property type="entry name" value="Fe-transptr_FeoA-like"/>
</dbReference>
<dbReference type="InterPro" id="IPR022689">
    <property type="entry name" value="Iron_dep_repressor"/>
</dbReference>
<evidence type="ECO:0000256" key="6">
    <source>
        <dbReference type="ARBA" id="ARBA00023015"/>
    </source>
</evidence>
<dbReference type="SUPFAM" id="SSF47979">
    <property type="entry name" value="Iron-dependent repressor protein, dimerization domain"/>
    <property type="match status" value="1"/>
</dbReference>
<accession>A0A6N2T770</accession>
<dbReference type="Gene3D" id="1.10.10.10">
    <property type="entry name" value="Winged helix-like DNA-binding domain superfamily/Winged helix DNA-binding domain"/>
    <property type="match status" value="1"/>
</dbReference>
<evidence type="ECO:0000256" key="5">
    <source>
        <dbReference type="ARBA" id="ARBA00022491"/>
    </source>
</evidence>
<dbReference type="InterPro" id="IPR036388">
    <property type="entry name" value="WH-like_DNA-bd_sf"/>
</dbReference>
<evidence type="ECO:0000256" key="9">
    <source>
        <dbReference type="ARBA" id="ARBA00023163"/>
    </source>
</evidence>
<dbReference type="PANTHER" id="PTHR33238:SF11">
    <property type="entry name" value="TRANSCRIPTIONAL REGULATOR MNTR"/>
    <property type="match status" value="1"/>
</dbReference>
<feature type="domain" description="HTH dtxR-type" evidence="12">
    <location>
        <begin position="8"/>
        <end position="78"/>
    </location>
</feature>
<comment type="subunit">
    <text evidence="3">Homodimer.</text>
</comment>
<dbReference type="InterPro" id="IPR001367">
    <property type="entry name" value="Fe_dep_repressor"/>
</dbReference>
<comment type="similarity">
    <text evidence="2">Belongs to the DtxR/MntR family.</text>
</comment>
<dbReference type="SUPFAM" id="SSF46785">
    <property type="entry name" value="Winged helix' DNA-binding domain"/>
    <property type="match status" value="1"/>
</dbReference>
<dbReference type="GO" id="GO:0003700">
    <property type="term" value="F:DNA-binding transcription factor activity"/>
    <property type="evidence" value="ECO:0007669"/>
    <property type="project" value="InterPro"/>
</dbReference>
<dbReference type="EMBL" id="CACRSM010000002">
    <property type="protein sequence ID" value="VYT01445.1"/>
    <property type="molecule type" value="Genomic_DNA"/>
</dbReference>
<evidence type="ECO:0000256" key="8">
    <source>
        <dbReference type="ARBA" id="ARBA00023159"/>
    </source>
</evidence>
<evidence type="ECO:0000256" key="4">
    <source>
        <dbReference type="ARBA" id="ARBA00022490"/>
    </source>
</evidence>
<dbReference type="InterPro" id="IPR036390">
    <property type="entry name" value="WH_DNA-bd_sf"/>
</dbReference>
<dbReference type="Pfam" id="PF04023">
    <property type="entry name" value="FeoA"/>
    <property type="match status" value="1"/>
</dbReference>
<evidence type="ECO:0000256" key="1">
    <source>
        <dbReference type="ARBA" id="ARBA00004496"/>
    </source>
</evidence>
<dbReference type="GO" id="GO:0046983">
    <property type="term" value="F:protein dimerization activity"/>
    <property type="evidence" value="ECO:0007669"/>
    <property type="project" value="InterPro"/>
</dbReference>
<keyword evidence="8" id="KW-0010">Activator</keyword>
<comment type="subcellular location">
    <subcellularLocation>
        <location evidence="1">Cytoplasm</location>
    </subcellularLocation>
</comment>
<evidence type="ECO:0000256" key="3">
    <source>
        <dbReference type="ARBA" id="ARBA00011738"/>
    </source>
</evidence>
<evidence type="ECO:0000256" key="10">
    <source>
        <dbReference type="ARBA" id="ARBA00023211"/>
    </source>
</evidence>
<keyword evidence="4" id="KW-0963">Cytoplasm</keyword>
<dbReference type="GO" id="GO:0045892">
    <property type="term" value="P:negative regulation of DNA-templated transcription"/>
    <property type="evidence" value="ECO:0007669"/>
    <property type="project" value="TreeGrafter"/>
</dbReference>
<dbReference type="SMART" id="SM00529">
    <property type="entry name" value="HTH_DTXR"/>
    <property type="match status" value="1"/>
</dbReference>
<gene>
    <name evidence="13" type="primary">ideR_2</name>
    <name evidence="13" type="ORF">AOLFYP35_01214</name>
</gene>
<evidence type="ECO:0000256" key="7">
    <source>
        <dbReference type="ARBA" id="ARBA00023125"/>
    </source>
</evidence>
<name>A0A6N2T770_9ACTO</name>
<keyword evidence="10" id="KW-0464">Manganese</keyword>
<dbReference type="GO" id="GO:0046914">
    <property type="term" value="F:transition metal ion binding"/>
    <property type="evidence" value="ECO:0007669"/>
    <property type="project" value="InterPro"/>
</dbReference>
<dbReference type="Pfam" id="PF02742">
    <property type="entry name" value="Fe_dep_repr_C"/>
    <property type="match status" value="1"/>
</dbReference>
<evidence type="ECO:0000313" key="13">
    <source>
        <dbReference type="EMBL" id="VYT01445.1"/>
    </source>
</evidence>
<dbReference type="PROSITE" id="PS50944">
    <property type="entry name" value="HTH_DTXR"/>
    <property type="match status" value="1"/>
</dbReference>
<dbReference type="PANTHER" id="PTHR33238">
    <property type="entry name" value="IRON (METAL) DEPENDENT REPRESSOR, DTXR FAMILY"/>
    <property type="match status" value="1"/>
</dbReference>
<dbReference type="Pfam" id="PF01325">
    <property type="entry name" value="Fe_dep_repress"/>
    <property type="match status" value="1"/>
</dbReference>
<evidence type="ECO:0000256" key="11">
    <source>
        <dbReference type="ARBA" id="ARBA00032593"/>
    </source>
</evidence>
<dbReference type="AlphaFoldDB" id="A0A6N2T770"/>
<organism evidence="13">
    <name type="scientific">Schaalia odontolytica</name>
    <dbReference type="NCBI Taxonomy" id="1660"/>
    <lineage>
        <taxon>Bacteria</taxon>
        <taxon>Bacillati</taxon>
        <taxon>Actinomycetota</taxon>
        <taxon>Actinomycetes</taxon>
        <taxon>Actinomycetales</taxon>
        <taxon>Actinomycetaceae</taxon>
        <taxon>Schaalia</taxon>
    </lineage>
</organism>
<dbReference type="GO" id="GO:0003677">
    <property type="term" value="F:DNA binding"/>
    <property type="evidence" value="ECO:0007669"/>
    <property type="project" value="UniProtKB-KW"/>
</dbReference>
<reference evidence="13" key="1">
    <citation type="submission" date="2019-11" db="EMBL/GenBank/DDBJ databases">
        <authorList>
            <person name="Feng L."/>
        </authorList>
    </citation>
    <scope>NUCLEOTIDE SEQUENCE</scope>
    <source>
        <strain evidence="13">AodontolyticusLFYP35</strain>
    </source>
</reference>
<dbReference type="GO" id="GO:0005737">
    <property type="term" value="C:cytoplasm"/>
    <property type="evidence" value="ECO:0007669"/>
    <property type="project" value="UniProtKB-SubCell"/>
</dbReference>
<dbReference type="InterPro" id="IPR022687">
    <property type="entry name" value="HTH_DTXR"/>
</dbReference>
<keyword evidence="6" id="KW-0805">Transcription regulation</keyword>
<keyword evidence="9" id="KW-0804">Transcription</keyword>
<dbReference type="InterPro" id="IPR036421">
    <property type="entry name" value="Fe_dep_repressor_sf"/>
</dbReference>